<dbReference type="AlphaFoldDB" id="A0AAW1NRC2"/>
<evidence type="ECO:0000313" key="2">
    <source>
        <dbReference type="Proteomes" id="UP001465755"/>
    </source>
</evidence>
<dbReference type="Proteomes" id="UP001465755">
    <property type="component" value="Unassembled WGS sequence"/>
</dbReference>
<name>A0AAW1NRC2_9CHLO</name>
<accession>A0AAW1NRC2</accession>
<protein>
    <submittedName>
        <fullName evidence="1">Uncharacterized protein</fullName>
    </submittedName>
</protein>
<organism evidence="1 2">
    <name type="scientific">Symbiochloris irregularis</name>
    <dbReference type="NCBI Taxonomy" id="706552"/>
    <lineage>
        <taxon>Eukaryota</taxon>
        <taxon>Viridiplantae</taxon>
        <taxon>Chlorophyta</taxon>
        <taxon>core chlorophytes</taxon>
        <taxon>Trebouxiophyceae</taxon>
        <taxon>Trebouxiales</taxon>
        <taxon>Trebouxiaceae</taxon>
        <taxon>Symbiochloris</taxon>
    </lineage>
</organism>
<reference evidence="1 2" key="1">
    <citation type="journal article" date="2024" name="Nat. Commun.">
        <title>Phylogenomics reveals the evolutionary origins of lichenization in chlorophyte algae.</title>
        <authorList>
            <person name="Puginier C."/>
            <person name="Libourel C."/>
            <person name="Otte J."/>
            <person name="Skaloud P."/>
            <person name="Haon M."/>
            <person name="Grisel S."/>
            <person name="Petersen M."/>
            <person name="Berrin J.G."/>
            <person name="Delaux P.M."/>
            <person name="Dal Grande F."/>
            <person name="Keller J."/>
        </authorList>
    </citation>
    <scope>NUCLEOTIDE SEQUENCE [LARGE SCALE GENOMIC DNA]</scope>
    <source>
        <strain evidence="1 2">SAG 2036</strain>
    </source>
</reference>
<proteinExistence type="predicted"/>
<evidence type="ECO:0000313" key="1">
    <source>
        <dbReference type="EMBL" id="KAK9791402.1"/>
    </source>
</evidence>
<sequence length="160" mass="17222">MEGLAELPKDASTAQLCALALQAQLQNLWTNNRNNLLGLFDLAEATLHSDDSADPTAEPHPLSLFDLPTVLPEGLLNVDFRGLYLKVTQHALNHELPPLQPLGNDAVLVSVGDLELSRADLVALKWLASFAGISLVIAEEYGSTDVQSAAGVYRAFVHII</sequence>
<gene>
    <name evidence="1" type="ORF">WJX73_006720</name>
</gene>
<dbReference type="EMBL" id="JALJOQ010000177">
    <property type="protein sequence ID" value="KAK9791402.1"/>
    <property type="molecule type" value="Genomic_DNA"/>
</dbReference>
<keyword evidence="2" id="KW-1185">Reference proteome</keyword>
<comment type="caution">
    <text evidence="1">The sequence shown here is derived from an EMBL/GenBank/DDBJ whole genome shotgun (WGS) entry which is preliminary data.</text>
</comment>